<dbReference type="PANTHER" id="PTHR42982">
    <property type="entry name" value="SEC-INDEPENDENT PROTEIN TRANSLOCASE PROTEIN TATA"/>
    <property type="match status" value="1"/>
</dbReference>
<evidence type="ECO:0000313" key="11">
    <source>
        <dbReference type="EMBL" id="SDN82952.1"/>
    </source>
</evidence>
<keyword evidence="2 9" id="KW-0813">Transport</keyword>
<reference evidence="12" key="1">
    <citation type="submission" date="2016-10" db="EMBL/GenBank/DDBJ databases">
        <authorList>
            <person name="Varghese N."/>
            <person name="Submissions S."/>
        </authorList>
    </citation>
    <scope>NUCLEOTIDE SEQUENCE [LARGE SCALE GENOMIC DNA]</scope>
    <source>
        <strain evidence="12">CGMCC 1.6444</strain>
    </source>
</reference>
<accession>A0A1H0EKQ5</accession>
<evidence type="ECO:0000256" key="8">
    <source>
        <dbReference type="ARBA" id="ARBA00023136"/>
    </source>
</evidence>
<dbReference type="Pfam" id="PF02416">
    <property type="entry name" value="TatA_B_E"/>
    <property type="match status" value="1"/>
</dbReference>
<protein>
    <recommendedName>
        <fullName evidence="9">Sec-independent protein translocase protein TatA</fullName>
    </recommendedName>
</protein>
<evidence type="ECO:0000256" key="10">
    <source>
        <dbReference type="SAM" id="MobiDB-lite"/>
    </source>
</evidence>
<dbReference type="NCBIfam" id="NF002813">
    <property type="entry name" value="PRK02958.1"/>
    <property type="match status" value="1"/>
</dbReference>
<evidence type="ECO:0000256" key="9">
    <source>
        <dbReference type="HAMAP-Rule" id="MF_00236"/>
    </source>
</evidence>
<feature type="transmembrane region" description="Helical" evidence="9">
    <location>
        <begin position="6"/>
        <end position="23"/>
    </location>
</feature>
<dbReference type="GO" id="GO:0033281">
    <property type="term" value="C:TAT protein transport complex"/>
    <property type="evidence" value="ECO:0007669"/>
    <property type="project" value="UniProtKB-UniRule"/>
</dbReference>
<keyword evidence="5 9" id="KW-0653">Protein transport</keyword>
<keyword evidence="8 9" id="KW-0472">Membrane</keyword>
<evidence type="ECO:0000313" key="12">
    <source>
        <dbReference type="Proteomes" id="UP000199075"/>
    </source>
</evidence>
<sequence>MLGGISIWQLLIVLGIIILIFGTKKLRNVGTDLGGAVKGFKKAMNEDEKGEKSDEEGEAQPQARVDHKEESTNTYDVQAERKPEEQEERK</sequence>
<name>A0A1H0EKQ5_9GAMM</name>
<gene>
    <name evidence="9" type="primary">tatA</name>
    <name evidence="11" type="ORF">SAMN04487957_10289</name>
</gene>
<dbReference type="InterPro" id="IPR006312">
    <property type="entry name" value="TatA/E"/>
</dbReference>
<feature type="region of interest" description="Disordered" evidence="10">
    <location>
        <begin position="39"/>
        <end position="90"/>
    </location>
</feature>
<feature type="compositionally biased region" description="Basic and acidic residues" evidence="10">
    <location>
        <begin position="43"/>
        <end position="52"/>
    </location>
</feature>
<dbReference type="EMBL" id="FNIV01000002">
    <property type="protein sequence ID" value="SDN82952.1"/>
    <property type="molecule type" value="Genomic_DNA"/>
</dbReference>
<dbReference type="Gene3D" id="1.20.5.3310">
    <property type="match status" value="1"/>
</dbReference>
<keyword evidence="3 9" id="KW-1003">Cell membrane</keyword>
<dbReference type="OrthoDB" id="7066617at2"/>
<dbReference type="AlphaFoldDB" id="A0A1H0EKQ5"/>
<keyword evidence="4 9" id="KW-0812">Transmembrane</keyword>
<evidence type="ECO:0000256" key="3">
    <source>
        <dbReference type="ARBA" id="ARBA00022475"/>
    </source>
</evidence>
<evidence type="ECO:0000256" key="4">
    <source>
        <dbReference type="ARBA" id="ARBA00022692"/>
    </source>
</evidence>
<keyword evidence="6 9" id="KW-1133">Transmembrane helix</keyword>
<dbReference type="GO" id="GO:0008320">
    <property type="term" value="F:protein transmembrane transporter activity"/>
    <property type="evidence" value="ECO:0007669"/>
    <property type="project" value="UniProtKB-UniRule"/>
</dbReference>
<evidence type="ECO:0000256" key="7">
    <source>
        <dbReference type="ARBA" id="ARBA00023010"/>
    </source>
</evidence>
<comment type="function">
    <text evidence="9">Part of the twin-arginine translocation (Tat) system that transports large folded proteins containing a characteristic twin-arginine motif in their signal peptide across membranes. TatA could form the protein-conducting channel of the Tat system.</text>
</comment>
<comment type="similarity">
    <text evidence="9">Belongs to the TatA/E family.</text>
</comment>
<comment type="subunit">
    <text evidence="9">The Tat system comprises two distinct complexes: a TatABC complex, containing multiple copies of TatA, TatB and TatC subunits, and a separate TatA complex, containing only TatA subunits. Substrates initially bind to the TatABC complex, which probably triggers association of the separate TatA complex to form the active translocon.</text>
</comment>
<keyword evidence="7 9" id="KW-0811">Translocation</keyword>
<dbReference type="NCBIfam" id="TIGR01411">
    <property type="entry name" value="tatAE"/>
    <property type="match status" value="1"/>
</dbReference>
<evidence type="ECO:0000256" key="2">
    <source>
        <dbReference type="ARBA" id="ARBA00022448"/>
    </source>
</evidence>
<dbReference type="Proteomes" id="UP000199075">
    <property type="component" value="Unassembled WGS sequence"/>
</dbReference>
<comment type="subcellular location">
    <subcellularLocation>
        <location evidence="1 9">Cell membrane</location>
        <topology evidence="1 9">Single-pass membrane protein</topology>
    </subcellularLocation>
</comment>
<evidence type="ECO:0000256" key="5">
    <source>
        <dbReference type="ARBA" id="ARBA00022927"/>
    </source>
</evidence>
<feature type="compositionally biased region" description="Basic and acidic residues" evidence="10">
    <location>
        <begin position="78"/>
        <end position="90"/>
    </location>
</feature>
<dbReference type="STRING" id="419597.SAMN04487957_10289"/>
<proteinExistence type="inferred from homology"/>
<dbReference type="GO" id="GO:0043953">
    <property type="term" value="P:protein transport by the Tat complex"/>
    <property type="evidence" value="ECO:0007669"/>
    <property type="project" value="UniProtKB-UniRule"/>
</dbReference>
<evidence type="ECO:0000256" key="6">
    <source>
        <dbReference type="ARBA" id="ARBA00022989"/>
    </source>
</evidence>
<dbReference type="RefSeq" id="WP_089676978.1">
    <property type="nucleotide sequence ID" value="NZ_FNIV01000002.1"/>
</dbReference>
<organism evidence="11 12">
    <name type="scientific">Halomonas shengliensis</name>
    <dbReference type="NCBI Taxonomy" id="419597"/>
    <lineage>
        <taxon>Bacteria</taxon>
        <taxon>Pseudomonadati</taxon>
        <taxon>Pseudomonadota</taxon>
        <taxon>Gammaproteobacteria</taxon>
        <taxon>Oceanospirillales</taxon>
        <taxon>Halomonadaceae</taxon>
        <taxon>Halomonas</taxon>
    </lineage>
</organism>
<dbReference type="HAMAP" id="MF_00236">
    <property type="entry name" value="TatA_E"/>
    <property type="match status" value="1"/>
</dbReference>
<dbReference type="InterPro" id="IPR003369">
    <property type="entry name" value="TatA/B/E"/>
</dbReference>
<evidence type="ECO:0000256" key="1">
    <source>
        <dbReference type="ARBA" id="ARBA00004162"/>
    </source>
</evidence>
<dbReference type="PANTHER" id="PTHR42982:SF1">
    <property type="entry name" value="SEC-INDEPENDENT PROTEIN TRANSLOCASE PROTEIN TATA"/>
    <property type="match status" value="1"/>
</dbReference>
<keyword evidence="12" id="KW-1185">Reference proteome</keyword>